<reference evidence="1" key="1">
    <citation type="journal article" date="2020" name="bioRxiv">
        <title>Comparative genomics of Chlamydomonas.</title>
        <authorList>
            <person name="Craig R.J."/>
            <person name="Hasan A.R."/>
            <person name="Ness R.W."/>
            <person name="Keightley P.D."/>
        </authorList>
    </citation>
    <scope>NUCLEOTIDE SEQUENCE</scope>
    <source>
        <strain evidence="1">CCAP 11/173</strain>
    </source>
</reference>
<name>A0A835VSX0_9CHLO</name>
<gene>
    <name evidence="1" type="ORF">HYH02_015194</name>
</gene>
<dbReference type="EMBL" id="JAEHOD010000126">
    <property type="protein sequence ID" value="KAG2424304.1"/>
    <property type="molecule type" value="Genomic_DNA"/>
</dbReference>
<accession>A0A835VSX0</accession>
<evidence type="ECO:0000313" key="2">
    <source>
        <dbReference type="Proteomes" id="UP000613740"/>
    </source>
</evidence>
<comment type="caution">
    <text evidence="1">The sequence shown here is derived from an EMBL/GenBank/DDBJ whole genome shotgun (WGS) entry which is preliminary data.</text>
</comment>
<organism evidence="1 2">
    <name type="scientific">Chlamydomonas schloesseri</name>
    <dbReference type="NCBI Taxonomy" id="2026947"/>
    <lineage>
        <taxon>Eukaryota</taxon>
        <taxon>Viridiplantae</taxon>
        <taxon>Chlorophyta</taxon>
        <taxon>core chlorophytes</taxon>
        <taxon>Chlorophyceae</taxon>
        <taxon>CS clade</taxon>
        <taxon>Chlamydomonadales</taxon>
        <taxon>Chlamydomonadaceae</taxon>
        <taxon>Chlamydomonas</taxon>
    </lineage>
</organism>
<sequence length="74" mass="7732">MSEGPPDVDMSSGTPEPDIYGLMENCAQGSGALSIALGVSLFCPGEAPRHGQLLVTSHTTVGDVRKYLRDVLGE</sequence>
<dbReference type="Proteomes" id="UP000613740">
    <property type="component" value="Unassembled WGS sequence"/>
</dbReference>
<keyword evidence="2" id="KW-1185">Reference proteome</keyword>
<proteinExistence type="predicted"/>
<protein>
    <submittedName>
        <fullName evidence="1">Uncharacterized protein</fullName>
    </submittedName>
</protein>
<evidence type="ECO:0000313" key="1">
    <source>
        <dbReference type="EMBL" id="KAG2424304.1"/>
    </source>
</evidence>
<dbReference type="AlphaFoldDB" id="A0A835VSX0"/>